<dbReference type="RefSeq" id="WP_203353363.1">
    <property type="nucleotide sequence ID" value="NZ_CP069127.1"/>
</dbReference>
<name>A0ABX7FKV5_BRECH</name>
<dbReference type="Gene3D" id="3.40.50.720">
    <property type="entry name" value="NAD(P)-binding Rossmann-like Domain"/>
    <property type="match status" value="1"/>
</dbReference>
<comment type="similarity">
    <text evidence="1">Belongs to the short-chain dehydrogenases/reductases (SDR) family.</text>
</comment>
<dbReference type="InterPro" id="IPR036291">
    <property type="entry name" value="NAD(P)-bd_dom_sf"/>
</dbReference>
<dbReference type="Pfam" id="PF13561">
    <property type="entry name" value="adh_short_C2"/>
    <property type="match status" value="1"/>
</dbReference>
<dbReference type="PANTHER" id="PTHR43180:SF66">
    <property type="entry name" value="SHORT-CHAIN DEHYDROGENASE_REDUCTASE FAMILY PROTEIN"/>
    <property type="match status" value="1"/>
</dbReference>
<dbReference type="InterPro" id="IPR002347">
    <property type="entry name" value="SDR_fam"/>
</dbReference>
<dbReference type="InterPro" id="IPR020904">
    <property type="entry name" value="Sc_DH/Rdtase_CS"/>
</dbReference>
<proteinExistence type="inferred from homology"/>
<dbReference type="PROSITE" id="PS00061">
    <property type="entry name" value="ADH_SHORT"/>
    <property type="match status" value="1"/>
</dbReference>
<evidence type="ECO:0000313" key="3">
    <source>
        <dbReference type="EMBL" id="QRG66297.1"/>
    </source>
</evidence>
<reference evidence="3 4" key="1">
    <citation type="submission" date="2021-01" db="EMBL/GenBank/DDBJ databases">
        <title>Identification of strong promoters based on the transcriptome of Brevibacillus choshinensis.</title>
        <authorList>
            <person name="Yao D."/>
            <person name="Zhang K."/>
            <person name="Wu J."/>
        </authorList>
    </citation>
    <scope>NUCLEOTIDE SEQUENCE [LARGE SCALE GENOMIC DNA]</scope>
    <source>
        <strain evidence="3 4">HPD31-SP3</strain>
    </source>
</reference>
<dbReference type="PRINTS" id="PR00081">
    <property type="entry name" value="GDHRDH"/>
</dbReference>
<gene>
    <name evidence="3" type="ORF">JNE38_22535</name>
</gene>
<dbReference type="PRINTS" id="PR00080">
    <property type="entry name" value="SDRFAMILY"/>
</dbReference>
<dbReference type="NCBIfam" id="NF005559">
    <property type="entry name" value="PRK07231.1"/>
    <property type="match status" value="1"/>
</dbReference>
<evidence type="ECO:0000313" key="4">
    <source>
        <dbReference type="Proteomes" id="UP000596248"/>
    </source>
</evidence>
<dbReference type="Proteomes" id="UP000596248">
    <property type="component" value="Chromosome"/>
</dbReference>
<keyword evidence="2" id="KW-0560">Oxidoreductase</keyword>
<dbReference type="EMBL" id="CP069127">
    <property type="protein sequence ID" value="QRG66297.1"/>
    <property type="molecule type" value="Genomic_DNA"/>
</dbReference>
<dbReference type="SUPFAM" id="SSF51735">
    <property type="entry name" value="NAD(P)-binding Rossmann-fold domains"/>
    <property type="match status" value="1"/>
</dbReference>
<evidence type="ECO:0000256" key="1">
    <source>
        <dbReference type="ARBA" id="ARBA00006484"/>
    </source>
</evidence>
<accession>A0ABX7FKV5</accession>
<protein>
    <submittedName>
        <fullName evidence="3">SDR family oxidoreductase</fullName>
    </submittedName>
</protein>
<organism evidence="3 4">
    <name type="scientific">Brevibacillus choshinensis</name>
    <dbReference type="NCBI Taxonomy" id="54911"/>
    <lineage>
        <taxon>Bacteria</taxon>
        <taxon>Bacillati</taxon>
        <taxon>Bacillota</taxon>
        <taxon>Bacilli</taxon>
        <taxon>Bacillales</taxon>
        <taxon>Paenibacillaceae</taxon>
        <taxon>Brevibacillus</taxon>
    </lineage>
</organism>
<evidence type="ECO:0000256" key="2">
    <source>
        <dbReference type="ARBA" id="ARBA00023002"/>
    </source>
</evidence>
<dbReference type="CDD" id="cd05233">
    <property type="entry name" value="SDR_c"/>
    <property type="match status" value="1"/>
</dbReference>
<dbReference type="PANTHER" id="PTHR43180">
    <property type="entry name" value="3-OXOACYL-(ACYL-CARRIER-PROTEIN) REDUCTASE (AFU_ORTHOLOGUE AFUA_6G11210)"/>
    <property type="match status" value="1"/>
</dbReference>
<keyword evidence="4" id="KW-1185">Reference proteome</keyword>
<sequence length="264" mass="28000">MMFLLSGKIAVITGGGSGIGLATVKRFAKAGAKVVIGDITDQTQLAEEIGGLYIQTDVSKEEEVKFLMDKAADTFGQIDLVFNNAGVSGMKGRVTENPVSNYKRAFEINSMGILHGMKHAAGHMVRGGAIINTASMLGLRGDVNSSPYVSSKFSVVGLTVTAALELASKNIRVNCICPGKIATPMVNWETDAQRQATKLIIPLGRYGTPEEVASLVHYLCTDEAAYITGQAISIDGALSMGLSVEAYEQLLLNVNEKPIPQSNC</sequence>